<accession>A0A6A6ENQ4</accession>
<dbReference type="EMBL" id="ML994615">
    <property type="protein sequence ID" value="KAF2192602.1"/>
    <property type="molecule type" value="Genomic_DNA"/>
</dbReference>
<evidence type="ECO:0000256" key="1">
    <source>
        <dbReference type="SAM" id="SignalP"/>
    </source>
</evidence>
<keyword evidence="3" id="KW-1185">Reference proteome</keyword>
<reference evidence="2" key="1">
    <citation type="journal article" date="2020" name="Stud. Mycol.">
        <title>101 Dothideomycetes genomes: a test case for predicting lifestyles and emergence of pathogens.</title>
        <authorList>
            <person name="Haridas S."/>
            <person name="Albert R."/>
            <person name="Binder M."/>
            <person name="Bloem J."/>
            <person name="Labutti K."/>
            <person name="Salamov A."/>
            <person name="Andreopoulos B."/>
            <person name="Baker S."/>
            <person name="Barry K."/>
            <person name="Bills G."/>
            <person name="Bluhm B."/>
            <person name="Cannon C."/>
            <person name="Castanera R."/>
            <person name="Culley D."/>
            <person name="Daum C."/>
            <person name="Ezra D."/>
            <person name="Gonzalez J."/>
            <person name="Henrissat B."/>
            <person name="Kuo A."/>
            <person name="Liang C."/>
            <person name="Lipzen A."/>
            <person name="Lutzoni F."/>
            <person name="Magnuson J."/>
            <person name="Mondo S."/>
            <person name="Nolan M."/>
            <person name="Ohm R."/>
            <person name="Pangilinan J."/>
            <person name="Park H.-J."/>
            <person name="Ramirez L."/>
            <person name="Alfaro M."/>
            <person name="Sun H."/>
            <person name="Tritt A."/>
            <person name="Yoshinaga Y."/>
            <person name="Zwiers L.-H."/>
            <person name="Turgeon B."/>
            <person name="Goodwin S."/>
            <person name="Spatafora J."/>
            <person name="Crous P."/>
            <person name="Grigoriev I."/>
        </authorList>
    </citation>
    <scope>NUCLEOTIDE SEQUENCE</scope>
    <source>
        <strain evidence="2">CBS 207.26</strain>
    </source>
</reference>
<proteinExistence type="predicted"/>
<gene>
    <name evidence="2" type="ORF">K469DRAFT_554522</name>
</gene>
<keyword evidence="1" id="KW-0732">Signal</keyword>
<feature type="signal peptide" evidence="1">
    <location>
        <begin position="1"/>
        <end position="19"/>
    </location>
</feature>
<protein>
    <submittedName>
        <fullName evidence="2">Uncharacterized protein</fullName>
    </submittedName>
</protein>
<dbReference type="Proteomes" id="UP000800200">
    <property type="component" value="Unassembled WGS sequence"/>
</dbReference>
<evidence type="ECO:0000313" key="3">
    <source>
        <dbReference type="Proteomes" id="UP000800200"/>
    </source>
</evidence>
<feature type="chain" id="PRO_5025546855" evidence="1">
    <location>
        <begin position="20"/>
        <end position="180"/>
    </location>
</feature>
<dbReference type="AlphaFoldDB" id="A0A6A6ENQ4"/>
<dbReference type="OrthoDB" id="3945315at2759"/>
<organism evidence="2 3">
    <name type="scientific">Zopfia rhizophila CBS 207.26</name>
    <dbReference type="NCBI Taxonomy" id="1314779"/>
    <lineage>
        <taxon>Eukaryota</taxon>
        <taxon>Fungi</taxon>
        <taxon>Dikarya</taxon>
        <taxon>Ascomycota</taxon>
        <taxon>Pezizomycotina</taxon>
        <taxon>Dothideomycetes</taxon>
        <taxon>Dothideomycetes incertae sedis</taxon>
        <taxon>Zopfiaceae</taxon>
        <taxon>Zopfia</taxon>
    </lineage>
</organism>
<sequence length="180" mass="19189">MLFQNALLALLASSSIAVAFPGYGGKTTCSAVYVTKTTTGDTQSTVLTTKTVYVPVTSVTGKAQTSVKECPYTSVGASIKVYVQKTVTKYETAVDVKTYPVTTVTYITKYETRVKEKTSVETSPFTLLATSYKTEVATIPKTYVTSVASTSVCTETKIVPYTTTSVETKTACATKGGYGY</sequence>
<name>A0A6A6ENQ4_9PEZI</name>
<evidence type="ECO:0000313" key="2">
    <source>
        <dbReference type="EMBL" id="KAF2192602.1"/>
    </source>
</evidence>